<sequence>MPNYDCSLAEEPHGAYYYTFWVLFAYSTLILLATIVYIIIFRKHFAFACTKNPKSFKSDAEFASEAQQSKMREMSMRRSKKESEYGR</sequence>
<accession>A0A4U5NJ28</accession>
<keyword evidence="4" id="KW-1185">Reference proteome</keyword>
<keyword evidence="2" id="KW-0472">Membrane</keyword>
<evidence type="ECO:0000256" key="2">
    <source>
        <dbReference type="SAM" id="Phobius"/>
    </source>
</evidence>
<gene>
    <name evidence="3" type="ORF">L596_016775</name>
</gene>
<feature type="transmembrane region" description="Helical" evidence="2">
    <location>
        <begin position="20"/>
        <end position="41"/>
    </location>
</feature>
<evidence type="ECO:0000313" key="3">
    <source>
        <dbReference type="EMBL" id="TKR83138.1"/>
    </source>
</evidence>
<dbReference type="EMBL" id="AZBU02000004">
    <property type="protein sequence ID" value="TKR83138.1"/>
    <property type="molecule type" value="Genomic_DNA"/>
</dbReference>
<keyword evidence="2" id="KW-0812">Transmembrane</keyword>
<evidence type="ECO:0000256" key="1">
    <source>
        <dbReference type="SAM" id="MobiDB-lite"/>
    </source>
</evidence>
<evidence type="ECO:0000313" key="4">
    <source>
        <dbReference type="Proteomes" id="UP000298663"/>
    </source>
</evidence>
<organism evidence="3 4">
    <name type="scientific">Steinernema carpocapsae</name>
    <name type="common">Entomopathogenic nematode</name>
    <dbReference type="NCBI Taxonomy" id="34508"/>
    <lineage>
        <taxon>Eukaryota</taxon>
        <taxon>Metazoa</taxon>
        <taxon>Ecdysozoa</taxon>
        <taxon>Nematoda</taxon>
        <taxon>Chromadorea</taxon>
        <taxon>Rhabditida</taxon>
        <taxon>Tylenchina</taxon>
        <taxon>Panagrolaimomorpha</taxon>
        <taxon>Strongyloidoidea</taxon>
        <taxon>Steinernematidae</taxon>
        <taxon>Steinernema</taxon>
    </lineage>
</organism>
<proteinExistence type="predicted"/>
<feature type="region of interest" description="Disordered" evidence="1">
    <location>
        <begin position="57"/>
        <end position="87"/>
    </location>
</feature>
<reference evidence="3 4" key="1">
    <citation type="journal article" date="2015" name="Genome Biol.">
        <title>Comparative genomics of Steinernema reveals deeply conserved gene regulatory networks.</title>
        <authorList>
            <person name="Dillman A.R."/>
            <person name="Macchietto M."/>
            <person name="Porter C.F."/>
            <person name="Rogers A."/>
            <person name="Williams B."/>
            <person name="Antoshechkin I."/>
            <person name="Lee M.M."/>
            <person name="Goodwin Z."/>
            <person name="Lu X."/>
            <person name="Lewis E.E."/>
            <person name="Goodrich-Blair H."/>
            <person name="Stock S.P."/>
            <person name="Adams B.J."/>
            <person name="Sternberg P.W."/>
            <person name="Mortazavi A."/>
        </authorList>
    </citation>
    <scope>NUCLEOTIDE SEQUENCE [LARGE SCALE GENOMIC DNA]</scope>
    <source>
        <strain evidence="3 4">ALL</strain>
    </source>
</reference>
<comment type="caution">
    <text evidence="3">The sequence shown here is derived from an EMBL/GenBank/DDBJ whole genome shotgun (WGS) entry which is preliminary data.</text>
</comment>
<reference evidence="3 4" key="2">
    <citation type="journal article" date="2019" name="G3 (Bethesda)">
        <title>Hybrid Assembly of the Genome of the Entomopathogenic Nematode Steinernema carpocapsae Identifies the X-Chromosome.</title>
        <authorList>
            <person name="Serra L."/>
            <person name="Macchietto M."/>
            <person name="Macias-Munoz A."/>
            <person name="McGill C.J."/>
            <person name="Rodriguez I.M."/>
            <person name="Rodriguez B."/>
            <person name="Murad R."/>
            <person name="Mortazavi A."/>
        </authorList>
    </citation>
    <scope>NUCLEOTIDE SEQUENCE [LARGE SCALE GENOMIC DNA]</scope>
    <source>
        <strain evidence="3 4">ALL</strain>
    </source>
</reference>
<protein>
    <submittedName>
        <fullName evidence="3">Uncharacterized protein</fullName>
    </submittedName>
</protein>
<dbReference type="AlphaFoldDB" id="A0A4U5NJ28"/>
<keyword evidence="2" id="KW-1133">Transmembrane helix</keyword>
<feature type="compositionally biased region" description="Basic and acidic residues" evidence="1">
    <location>
        <begin position="70"/>
        <end position="87"/>
    </location>
</feature>
<name>A0A4U5NJ28_STECR</name>
<dbReference type="Proteomes" id="UP000298663">
    <property type="component" value="Unassembled WGS sequence"/>
</dbReference>